<dbReference type="InterPro" id="IPR016032">
    <property type="entry name" value="Sig_transdc_resp-reg_C-effctor"/>
</dbReference>
<evidence type="ECO:0000256" key="8">
    <source>
        <dbReference type="PROSITE-ProRule" id="PRU00169"/>
    </source>
</evidence>
<evidence type="ECO:0000256" key="2">
    <source>
        <dbReference type="ARBA" id="ARBA00022553"/>
    </source>
</evidence>
<evidence type="ECO:0000256" key="3">
    <source>
        <dbReference type="ARBA" id="ARBA00023012"/>
    </source>
</evidence>
<dbReference type="STRING" id="1512.GCA_900049235_00898"/>
<dbReference type="InterPro" id="IPR036388">
    <property type="entry name" value="WH-like_DNA-bd_sf"/>
</dbReference>
<dbReference type="EMBL" id="ADLQ01000019">
    <property type="protein sequence ID" value="EGA95334.1"/>
    <property type="molecule type" value="Genomic_DNA"/>
</dbReference>
<dbReference type="PANTHER" id="PTHR48111">
    <property type="entry name" value="REGULATOR OF RPOS"/>
    <property type="match status" value="1"/>
</dbReference>
<reference evidence="12 13" key="1">
    <citation type="submission" date="2010-12" db="EMBL/GenBank/DDBJ databases">
        <title>The Genome Sequence of Clostridium symbiosum strain WAL-14163.</title>
        <authorList>
            <person name="Earl A."/>
            <person name="Ward D."/>
            <person name="Feldgarden M."/>
            <person name="Gevers D."/>
            <person name="Finegold S.M."/>
            <person name="Summanen P.H."/>
            <person name="Molitoris D.R."/>
            <person name="Vaisanen M.L."/>
            <person name="Daigneault M."/>
            <person name="Young S.K."/>
            <person name="Zeng Q."/>
            <person name="Gargeya S."/>
            <person name="Fitzgerald M."/>
            <person name="Haas B."/>
            <person name="Abouelleil A."/>
            <person name="Alvarado L."/>
            <person name="Arachchi H.M."/>
            <person name="Berlin A."/>
            <person name="Brown A."/>
            <person name="Chapman S.B."/>
            <person name="Chen Z."/>
            <person name="Dunbar C."/>
            <person name="Freedman E."/>
            <person name="Gearin G."/>
            <person name="Gellesch M."/>
            <person name="Goldberg J."/>
            <person name="Griggs A."/>
            <person name="Gujja S."/>
            <person name="Heilman E."/>
            <person name="Heiman D."/>
            <person name="Howarth C."/>
            <person name="Larson L."/>
            <person name="Lui A."/>
            <person name="MacDonald P.J.P."/>
            <person name="Mehta T."/>
            <person name="Montmayeur A."/>
            <person name="Murphy C."/>
            <person name="Neiman D."/>
            <person name="Pearson M."/>
            <person name="Priest M."/>
            <person name="Roberts A."/>
            <person name="Saif S."/>
            <person name="Shea T."/>
            <person name="Shenoy N."/>
            <person name="Sisk P."/>
            <person name="Stolte C."/>
            <person name="Sykes S."/>
            <person name="White J."/>
            <person name="Yandava C."/>
            <person name="Nusbaum C."/>
            <person name="Birren B."/>
        </authorList>
    </citation>
    <scope>NUCLEOTIDE SEQUENCE [LARGE SCALE GENOMIC DNA]</scope>
    <source>
        <strain evidence="12 13">WAL-14163</strain>
    </source>
</reference>
<feature type="domain" description="OmpR/PhoB-type" evidence="11">
    <location>
        <begin position="40"/>
        <end position="135"/>
    </location>
</feature>
<keyword evidence="6" id="KW-0804">Transcription</keyword>
<dbReference type="eggNOG" id="COG0745">
    <property type="taxonomic scope" value="Bacteria"/>
</dbReference>
<dbReference type="PROSITE" id="PS51755">
    <property type="entry name" value="OMPR_PHOB"/>
    <property type="match status" value="1"/>
</dbReference>
<dbReference type="GO" id="GO:0006355">
    <property type="term" value="P:regulation of DNA-templated transcription"/>
    <property type="evidence" value="ECO:0007669"/>
    <property type="project" value="InterPro"/>
</dbReference>
<dbReference type="CDD" id="cd00383">
    <property type="entry name" value="trans_reg_C"/>
    <property type="match status" value="1"/>
</dbReference>
<evidence type="ECO:0000256" key="6">
    <source>
        <dbReference type="ARBA" id="ARBA00023163"/>
    </source>
</evidence>
<evidence type="ECO:0000256" key="1">
    <source>
        <dbReference type="ARBA" id="ARBA00018672"/>
    </source>
</evidence>
<gene>
    <name evidence="12" type="ORF">HMPREF9474_00815</name>
</gene>
<evidence type="ECO:0000256" key="4">
    <source>
        <dbReference type="ARBA" id="ARBA00023015"/>
    </source>
</evidence>
<keyword evidence="3" id="KW-0902">Two-component regulatory system</keyword>
<comment type="caution">
    <text evidence="12">The sequence shown here is derived from an EMBL/GenBank/DDBJ whole genome shotgun (WGS) entry which is preliminary data.</text>
</comment>
<dbReference type="Gene3D" id="6.10.250.690">
    <property type="match status" value="1"/>
</dbReference>
<dbReference type="InterPro" id="IPR001789">
    <property type="entry name" value="Sig_transdc_resp-reg_receiver"/>
</dbReference>
<organism evidence="12 13">
    <name type="scientific">Clostridium symbiosum (strain WAL-14163)</name>
    <dbReference type="NCBI Taxonomy" id="742740"/>
    <lineage>
        <taxon>Bacteria</taxon>
        <taxon>Bacillati</taxon>
        <taxon>Bacillota</taxon>
        <taxon>Clostridia</taxon>
        <taxon>Lachnospirales</taxon>
        <taxon>Lachnospiraceae</taxon>
        <taxon>Otoolea</taxon>
    </lineage>
</organism>
<comment type="function">
    <text evidence="7">May play the central regulatory role in sporulation. It may be an element of the effector pathway responsible for the activation of sporulation genes in response to nutritional stress. Spo0A may act in concert with spo0H (a sigma factor) to control the expression of some genes that are critical to the sporulation process.</text>
</comment>
<feature type="DNA-binding region" description="OmpR/PhoB-type" evidence="9">
    <location>
        <begin position="40"/>
        <end position="135"/>
    </location>
</feature>
<evidence type="ECO:0000256" key="7">
    <source>
        <dbReference type="ARBA" id="ARBA00024867"/>
    </source>
</evidence>
<dbReference type="Pfam" id="PF00486">
    <property type="entry name" value="Trans_reg_C"/>
    <property type="match status" value="1"/>
</dbReference>
<dbReference type="InterPro" id="IPR039420">
    <property type="entry name" value="WalR-like"/>
</dbReference>
<keyword evidence="13" id="KW-1185">Reference proteome</keyword>
<evidence type="ECO:0000256" key="5">
    <source>
        <dbReference type="ARBA" id="ARBA00023125"/>
    </source>
</evidence>
<evidence type="ECO:0000313" key="13">
    <source>
        <dbReference type="Proteomes" id="UP000002970"/>
    </source>
</evidence>
<proteinExistence type="predicted"/>
<comment type="caution">
    <text evidence="8">Lacks conserved residue(s) required for the propagation of feature annotation.</text>
</comment>
<dbReference type="PROSITE" id="PS50110">
    <property type="entry name" value="RESPONSE_REGULATORY"/>
    <property type="match status" value="1"/>
</dbReference>
<dbReference type="SMART" id="SM00862">
    <property type="entry name" value="Trans_reg_C"/>
    <property type="match status" value="1"/>
</dbReference>
<keyword evidence="5 9" id="KW-0238">DNA-binding</keyword>
<evidence type="ECO:0000256" key="9">
    <source>
        <dbReference type="PROSITE-ProRule" id="PRU01091"/>
    </source>
</evidence>
<dbReference type="InterPro" id="IPR011006">
    <property type="entry name" value="CheY-like_superfamily"/>
</dbReference>
<feature type="domain" description="Response regulatory" evidence="10">
    <location>
        <begin position="1"/>
        <end position="33"/>
    </location>
</feature>
<sequence length="135" mass="15744">MASKVRGLRLGAEDYIVKPFEMMELFARVENVLKRRSKLKNTIEIDGCRIDLTGHKVFEEGQEIQLKPMEYDLFLFLCRNRNVAFTRNQLLDRIWGGDYEGETRTVDVHVASLRKKLKAASRIQTIPKLGYRLEV</sequence>
<dbReference type="HOGENOM" id="CLU_000445_30_8_9"/>
<keyword evidence="4" id="KW-0805">Transcription regulation</keyword>
<dbReference type="PANTHER" id="PTHR48111:SF40">
    <property type="entry name" value="PHOSPHATE REGULON TRANSCRIPTIONAL REGULATORY PROTEIN PHOB"/>
    <property type="match status" value="1"/>
</dbReference>
<evidence type="ECO:0000313" key="12">
    <source>
        <dbReference type="EMBL" id="EGA95334.1"/>
    </source>
</evidence>
<keyword evidence="2" id="KW-0597">Phosphoprotein</keyword>
<evidence type="ECO:0000259" key="11">
    <source>
        <dbReference type="PROSITE" id="PS51755"/>
    </source>
</evidence>
<dbReference type="Gene3D" id="1.10.10.10">
    <property type="entry name" value="Winged helix-like DNA-binding domain superfamily/Winged helix DNA-binding domain"/>
    <property type="match status" value="1"/>
</dbReference>
<dbReference type="GO" id="GO:0000976">
    <property type="term" value="F:transcription cis-regulatory region binding"/>
    <property type="evidence" value="ECO:0007669"/>
    <property type="project" value="TreeGrafter"/>
</dbReference>
<evidence type="ECO:0000259" key="10">
    <source>
        <dbReference type="PROSITE" id="PS50110"/>
    </source>
</evidence>
<dbReference type="GO" id="GO:0000156">
    <property type="term" value="F:phosphorelay response regulator activity"/>
    <property type="evidence" value="ECO:0007669"/>
    <property type="project" value="TreeGrafter"/>
</dbReference>
<protein>
    <recommendedName>
        <fullName evidence="1">Stage 0 sporulation protein A homolog</fullName>
    </recommendedName>
</protein>
<dbReference type="SUPFAM" id="SSF52172">
    <property type="entry name" value="CheY-like"/>
    <property type="match status" value="1"/>
</dbReference>
<name>E7GIS2_CLOS6</name>
<dbReference type="GO" id="GO:0032993">
    <property type="term" value="C:protein-DNA complex"/>
    <property type="evidence" value="ECO:0007669"/>
    <property type="project" value="TreeGrafter"/>
</dbReference>
<dbReference type="SUPFAM" id="SSF46894">
    <property type="entry name" value="C-terminal effector domain of the bipartite response regulators"/>
    <property type="match status" value="1"/>
</dbReference>
<dbReference type="InterPro" id="IPR001867">
    <property type="entry name" value="OmpR/PhoB-type_DNA-bd"/>
</dbReference>
<dbReference type="AlphaFoldDB" id="E7GIS2"/>
<accession>E7GIS2</accession>
<dbReference type="GO" id="GO:0005829">
    <property type="term" value="C:cytosol"/>
    <property type="evidence" value="ECO:0007669"/>
    <property type="project" value="TreeGrafter"/>
</dbReference>
<dbReference type="Proteomes" id="UP000002970">
    <property type="component" value="Unassembled WGS sequence"/>
</dbReference>